<dbReference type="InterPro" id="IPR011009">
    <property type="entry name" value="Kinase-like_dom_sf"/>
</dbReference>
<gene>
    <name evidence="1" type="primary">cotS</name>
    <name evidence="1" type="ORF">GCM10008986_29190</name>
</gene>
<keyword evidence="1" id="KW-0167">Capsid protein</keyword>
<reference evidence="1 2" key="1">
    <citation type="journal article" date="2019" name="Int. J. Syst. Evol. Microbiol.">
        <title>The Global Catalogue of Microorganisms (GCM) 10K type strain sequencing project: providing services to taxonomists for standard genome sequencing and annotation.</title>
        <authorList>
            <consortium name="The Broad Institute Genomics Platform"/>
            <consortium name="The Broad Institute Genome Sequencing Center for Infectious Disease"/>
            <person name="Wu L."/>
            <person name="Ma J."/>
        </authorList>
    </citation>
    <scope>NUCLEOTIDE SEQUENCE [LARGE SCALE GENOMIC DNA]</scope>
    <source>
        <strain evidence="1 2">JCM 12389</strain>
    </source>
</reference>
<dbReference type="PANTHER" id="PTHR39179">
    <property type="entry name" value="SPORE COAT PROTEIN I"/>
    <property type="match status" value="1"/>
</dbReference>
<name>A0ABN1BMG9_9BACI</name>
<dbReference type="RefSeq" id="WP_343842618.1">
    <property type="nucleotide sequence ID" value="NZ_BAAADO010000006.1"/>
</dbReference>
<comment type="caution">
    <text evidence="1">The sequence shown here is derived from an EMBL/GenBank/DDBJ whole genome shotgun (WGS) entry which is preliminary data.</text>
</comment>
<sequence length="332" mass="39131">MRELLKEKFLFHSESETNLLGFPAYRGSDGYAVVIPADYTDENFITEQYVIADYLNQSGFSHIAKPLYSNEGKFIVPIDEESSVYTCHVESIPSSGENLQELISFLSSFHQAGHGFPYSPVHLNRYGQWKSNWEQIINQLEWIRSVIIEKSYISDWERLWLESCFYFIGIGENAIQFLQESEQENLYNQYDQPVFTFERMTPFPHQEIVLPNRIVHDHPSRDLAEVMRYYILTQGIESYSNLSGMLNTYQNHRSLSVFGWRLLFARLAFPIHFIDYTEQVLSKEKITQQDYDDFQKLLDHQSRHEKGLQFAAREMERSLGFDLEVMDWIFNS</sequence>
<keyword evidence="1" id="KW-0946">Virion</keyword>
<dbReference type="SUPFAM" id="SSF56112">
    <property type="entry name" value="Protein kinase-like (PK-like)"/>
    <property type="match status" value="1"/>
</dbReference>
<dbReference type="EMBL" id="BAAADO010000006">
    <property type="protein sequence ID" value="GAA0500091.1"/>
    <property type="molecule type" value="Genomic_DNA"/>
</dbReference>
<accession>A0ABN1BMG9</accession>
<keyword evidence="2" id="KW-1185">Reference proteome</keyword>
<evidence type="ECO:0000313" key="2">
    <source>
        <dbReference type="Proteomes" id="UP001500880"/>
    </source>
</evidence>
<organism evidence="1 2">
    <name type="scientific">Salinibacillus aidingensis</name>
    <dbReference type="NCBI Taxonomy" id="237684"/>
    <lineage>
        <taxon>Bacteria</taxon>
        <taxon>Bacillati</taxon>
        <taxon>Bacillota</taxon>
        <taxon>Bacilli</taxon>
        <taxon>Bacillales</taxon>
        <taxon>Bacillaceae</taxon>
        <taxon>Salinibacillus</taxon>
    </lineage>
</organism>
<protein>
    <submittedName>
        <fullName evidence="1">Spore coat protein CotS</fullName>
    </submittedName>
</protein>
<dbReference type="PANTHER" id="PTHR39179:SF2">
    <property type="entry name" value="ENDOSPORE COAT-ASSOCIATED PROTEIN YUTH"/>
    <property type="match status" value="1"/>
</dbReference>
<dbReference type="Proteomes" id="UP001500880">
    <property type="component" value="Unassembled WGS sequence"/>
</dbReference>
<dbReference type="Gene3D" id="3.90.1200.10">
    <property type="match status" value="1"/>
</dbReference>
<dbReference type="InterPro" id="IPR047175">
    <property type="entry name" value="CotS-like"/>
</dbReference>
<evidence type="ECO:0000313" key="1">
    <source>
        <dbReference type="EMBL" id="GAA0500091.1"/>
    </source>
</evidence>
<proteinExistence type="predicted"/>